<keyword evidence="14" id="KW-1185">Reference proteome</keyword>
<evidence type="ECO:0000256" key="1">
    <source>
        <dbReference type="ARBA" id="ARBA00007261"/>
    </source>
</evidence>
<evidence type="ECO:0000259" key="11">
    <source>
        <dbReference type="Pfam" id="PF16187"/>
    </source>
</evidence>
<dbReference type="InterPro" id="IPR050626">
    <property type="entry name" value="Peptidase_M16"/>
</dbReference>
<protein>
    <submittedName>
        <fullName evidence="13">Metalloenzyme, LuxS/M16 peptidase-like protein</fullName>
    </submittedName>
</protein>
<evidence type="ECO:0000259" key="12">
    <source>
        <dbReference type="Pfam" id="PF22456"/>
    </source>
</evidence>
<dbReference type="Pfam" id="PF05193">
    <property type="entry name" value="Peptidase_M16_C"/>
    <property type="match status" value="1"/>
</dbReference>
<organism evidence="13 14">
    <name type="scientific">Dunaliella salina</name>
    <name type="common">Green alga</name>
    <name type="synonym">Protococcus salinus</name>
    <dbReference type="NCBI Taxonomy" id="3046"/>
    <lineage>
        <taxon>Eukaryota</taxon>
        <taxon>Viridiplantae</taxon>
        <taxon>Chlorophyta</taxon>
        <taxon>core chlorophytes</taxon>
        <taxon>Chlorophyceae</taxon>
        <taxon>CS clade</taxon>
        <taxon>Chlamydomonadales</taxon>
        <taxon>Dunaliellaceae</taxon>
        <taxon>Dunaliella</taxon>
    </lineage>
</organism>
<keyword evidence="4" id="KW-0378">Hydrolase</keyword>
<feature type="domain" description="Peptidase M16 N-terminal" evidence="9">
    <location>
        <begin position="38"/>
        <end position="172"/>
    </location>
</feature>
<feature type="domain" description="Peptidase M16 middle/third" evidence="11">
    <location>
        <begin position="324"/>
        <end position="624"/>
    </location>
</feature>
<dbReference type="EMBL" id="MU069504">
    <property type="protein sequence ID" value="KAF5840754.1"/>
    <property type="molecule type" value="Genomic_DNA"/>
</dbReference>
<dbReference type="Pfam" id="PF22456">
    <property type="entry name" value="PqqF-like_C_4"/>
    <property type="match status" value="1"/>
</dbReference>
<evidence type="ECO:0000256" key="7">
    <source>
        <dbReference type="RuleBase" id="RU004447"/>
    </source>
</evidence>
<evidence type="ECO:0000256" key="2">
    <source>
        <dbReference type="ARBA" id="ARBA00022670"/>
    </source>
</evidence>
<dbReference type="Pfam" id="PF00675">
    <property type="entry name" value="Peptidase_M16"/>
    <property type="match status" value="1"/>
</dbReference>
<dbReference type="InterPro" id="IPR011765">
    <property type="entry name" value="Pept_M16_N"/>
</dbReference>
<feature type="compositionally biased region" description="Low complexity" evidence="8">
    <location>
        <begin position="814"/>
        <end position="832"/>
    </location>
</feature>
<evidence type="ECO:0000256" key="3">
    <source>
        <dbReference type="ARBA" id="ARBA00022723"/>
    </source>
</evidence>
<feature type="domain" description="Peptidase M16 C-terminal" evidence="10">
    <location>
        <begin position="200"/>
        <end position="270"/>
    </location>
</feature>
<keyword evidence="6" id="KW-0482">Metalloprotease</keyword>
<evidence type="ECO:0000256" key="4">
    <source>
        <dbReference type="ARBA" id="ARBA00022801"/>
    </source>
</evidence>
<reference evidence="13" key="1">
    <citation type="submission" date="2017-08" db="EMBL/GenBank/DDBJ databases">
        <authorList>
            <person name="Polle J.E."/>
            <person name="Barry K."/>
            <person name="Cushman J."/>
            <person name="Schmutz J."/>
            <person name="Tran D."/>
            <person name="Hathwaick L.T."/>
            <person name="Yim W.C."/>
            <person name="Jenkins J."/>
            <person name="Mckie-Krisberg Z.M."/>
            <person name="Prochnik S."/>
            <person name="Lindquist E."/>
            <person name="Dockter R.B."/>
            <person name="Adam C."/>
            <person name="Molina H."/>
            <person name="Bunkerborg J."/>
            <person name="Jin E."/>
            <person name="Buchheim M."/>
            <person name="Magnuson J."/>
        </authorList>
    </citation>
    <scope>NUCLEOTIDE SEQUENCE</scope>
    <source>
        <strain evidence="13">CCAP 19/18</strain>
    </source>
</reference>
<keyword evidence="3" id="KW-0479">Metal-binding</keyword>
<feature type="region of interest" description="Disordered" evidence="8">
    <location>
        <begin position="814"/>
        <end position="840"/>
    </location>
</feature>
<sequence>MTAIVANGGQPSVNGLVKPKVDTFSYRFLTLSNGLRALVISDPEADKGAASCDVNCGSLSDPDDFLGLAHFLEHMLFYSSAKYPVEDEYSKFITDHGGHTNAYTSAENTNYQFDINWEHLEPALDRFAQFFIAPLISADGVDREINAVDSENGKNLQLDMWRQLQLSKHTSNKAHPWSKFSTGNLETLGHAPRAKGLDIREAVVAFHQRHYSANIMKVVVMGRQSLDELEAMVRSKFEAVSNTGLSKPEFSSDVFLPEHRSQVLKVVPVKEGHSIDFMVELTEEGKQHVPEIGAIIFRYLAMLEQEGIQKSIYDEVEALQRLRFDYRDKMSPFAYTTALSSAMQTYPDEDLLLALYHVPQEYDPESIKAALKEMSVDKVRVMWASKTLADEAQDTEPWYGTKFSLAPIPEEWVRIWKQASQPHTDCAAAESQEEGPRLHLPKPNPFVPTDLSLKTEEASTFVASGIVGPQLIEDQPGVLNLWHRCDLTFPTPKAVALIDFQTPEAYASPEAAVCTRLYVKLVADALNELAYPADLAGLVYGVTNSQAGFQVALSGYNHKLPVLLEAVLKQLSGLEVKADRFSLMVEQLKKEYSNIKYSQPYSWVMYRRELLLNFKRWQVAEYAEVIDTITPQYLEAFLSTRLFSRCFVEIMCVGNVAQGEARAMASLVTGMLKDVGAKHVLPSQMRDMRTIRVPAGDTTLLEEPGPNPENKNSAISIMYQVGPDELRTNALLQLLVHMSKRDAFNTLRTQQQLGYIVALFNNHELGIHHIEFVIQSTSHCVSSLCTRVEAFVHQLCTELLPPRCGLAPAAKAPTGKGAVNAPAPEAAAPTDANGGAGALEPYSDREFRKAVEELVKSKLEKPKRLGELATRWWNEIKFCTLEFARQEREAEVLRTLSPTDLIEFANTMLLLPETRRKAVVAAHAADGAAAESTGSDAVQQACAPGDGHSVQMVEDISEYKRSCDVWPNVGAYHSSKRKQRELAEKKAKPQ</sequence>
<evidence type="ECO:0000259" key="10">
    <source>
        <dbReference type="Pfam" id="PF05193"/>
    </source>
</evidence>
<dbReference type="InterPro" id="IPR054734">
    <property type="entry name" value="PqqF-like_C_4"/>
</dbReference>
<dbReference type="Proteomes" id="UP000815325">
    <property type="component" value="Unassembled WGS sequence"/>
</dbReference>
<proteinExistence type="inferred from homology"/>
<dbReference type="InterPro" id="IPR032632">
    <property type="entry name" value="Peptidase_M16_M"/>
</dbReference>
<dbReference type="InterPro" id="IPR011249">
    <property type="entry name" value="Metalloenz_LuxS/M16"/>
</dbReference>
<feature type="domain" description="Coenzyme PQQ synthesis protein F-like C-terminal lobe" evidence="12">
    <location>
        <begin position="734"/>
        <end position="799"/>
    </location>
</feature>
<keyword evidence="5" id="KW-0862">Zinc</keyword>
<evidence type="ECO:0000313" key="13">
    <source>
        <dbReference type="EMBL" id="KAF5840754.1"/>
    </source>
</evidence>
<evidence type="ECO:0000256" key="6">
    <source>
        <dbReference type="ARBA" id="ARBA00023049"/>
    </source>
</evidence>
<evidence type="ECO:0000256" key="8">
    <source>
        <dbReference type="SAM" id="MobiDB-lite"/>
    </source>
</evidence>
<dbReference type="Pfam" id="PF16187">
    <property type="entry name" value="Peptidase_M16_M"/>
    <property type="match status" value="1"/>
</dbReference>
<dbReference type="PANTHER" id="PTHR43690:SF18">
    <property type="entry name" value="INSULIN-DEGRADING ENZYME-RELATED"/>
    <property type="match status" value="1"/>
</dbReference>
<evidence type="ECO:0000259" key="9">
    <source>
        <dbReference type="Pfam" id="PF00675"/>
    </source>
</evidence>
<keyword evidence="2" id="KW-0645">Protease</keyword>
<dbReference type="PANTHER" id="PTHR43690">
    <property type="entry name" value="NARDILYSIN"/>
    <property type="match status" value="1"/>
</dbReference>
<comment type="similarity">
    <text evidence="1 7">Belongs to the peptidase M16 family.</text>
</comment>
<name>A0ABQ7H1M1_DUNSA</name>
<accession>A0ABQ7H1M1</accession>
<dbReference type="InterPro" id="IPR007863">
    <property type="entry name" value="Peptidase_M16_C"/>
</dbReference>
<dbReference type="SUPFAM" id="SSF63411">
    <property type="entry name" value="LuxS/MPP-like metallohydrolase"/>
    <property type="match status" value="5"/>
</dbReference>
<dbReference type="PROSITE" id="PS00143">
    <property type="entry name" value="INSULINASE"/>
    <property type="match status" value="1"/>
</dbReference>
<dbReference type="InterPro" id="IPR001431">
    <property type="entry name" value="Pept_M16_Zn_BS"/>
</dbReference>
<comment type="caution">
    <text evidence="13">The sequence shown here is derived from an EMBL/GenBank/DDBJ whole genome shotgun (WGS) entry which is preliminary data.</text>
</comment>
<evidence type="ECO:0000256" key="5">
    <source>
        <dbReference type="ARBA" id="ARBA00022833"/>
    </source>
</evidence>
<gene>
    <name evidence="13" type="ORF">DUNSADRAFT_15611</name>
</gene>
<dbReference type="Gene3D" id="3.30.830.10">
    <property type="entry name" value="Metalloenzyme, LuxS/M16 peptidase-like"/>
    <property type="match status" value="5"/>
</dbReference>
<evidence type="ECO:0000313" key="14">
    <source>
        <dbReference type="Proteomes" id="UP000815325"/>
    </source>
</evidence>